<evidence type="ECO:0000256" key="3">
    <source>
        <dbReference type="ARBA" id="ARBA00006958"/>
    </source>
</evidence>
<evidence type="ECO:0000256" key="2">
    <source>
        <dbReference type="ARBA" id="ARBA00004123"/>
    </source>
</evidence>
<comment type="caution">
    <text evidence="9">The sequence shown here is derived from an EMBL/GenBank/DDBJ whole genome shotgun (WGS) entry which is preliminary data.</text>
</comment>
<dbReference type="Proteomes" id="UP000475862">
    <property type="component" value="Unassembled WGS sequence"/>
</dbReference>
<comment type="similarity">
    <text evidence="3">Belongs to the HARBI1 family.</text>
</comment>
<dbReference type="GO" id="GO:0005634">
    <property type="term" value="C:nucleus"/>
    <property type="evidence" value="ECO:0007669"/>
    <property type="project" value="UniProtKB-SubCell"/>
</dbReference>
<evidence type="ECO:0000256" key="6">
    <source>
        <dbReference type="ARBA" id="ARBA00022801"/>
    </source>
</evidence>
<proteinExistence type="inferred from homology"/>
<dbReference type="EMBL" id="VYZN01000024">
    <property type="protein sequence ID" value="KAE9536142.1"/>
    <property type="molecule type" value="Genomic_DNA"/>
</dbReference>
<keyword evidence="10" id="KW-1185">Reference proteome</keyword>
<dbReference type="AlphaFoldDB" id="A0A6G0TQQ3"/>
<evidence type="ECO:0000256" key="7">
    <source>
        <dbReference type="ARBA" id="ARBA00023242"/>
    </source>
</evidence>
<evidence type="ECO:0000256" key="5">
    <source>
        <dbReference type="ARBA" id="ARBA00022723"/>
    </source>
</evidence>
<dbReference type="OrthoDB" id="6592719at2759"/>
<gene>
    <name evidence="9" type="ORF">AGLY_007365</name>
</gene>
<reference evidence="9 10" key="1">
    <citation type="submission" date="2019-08" db="EMBL/GenBank/DDBJ databases">
        <title>The genome of the soybean aphid Biotype 1, its phylome, world population structure and adaptation to the North American continent.</title>
        <authorList>
            <person name="Giordano R."/>
            <person name="Donthu R.K."/>
            <person name="Hernandez A.G."/>
            <person name="Wright C.L."/>
            <person name="Zimin A.V."/>
        </authorList>
    </citation>
    <scope>NUCLEOTIDE SEQUENCE [LARGE SCALE GENOMIC DNA]</scope>
    <source>
        <tissue evidence="9">Whole aphids</tissue>
    </source>
</reference>
<dbReference type="PANTHER" id="PTHR22930:SF269">
    <property type="entry name" value="NUCLEASE HARBI1-LIKE PROTEIN"/>
    <property type="match status" value="1"/>
</dbReference>
<evidence type="ECO:0000256" key="1">
    <source>
        <dbReference type="ARBA" id="ARBA00001968"/>
    </source>
</evidence>
<keyword evidence="7" id="KW-0539">Nucleus</keyword>
<sequence>MILDANGTLKIASALSMVNTIVLMAIVNANYQFIMVDVGANGRISDGGVLYYTKFWEKFENHTLNIPPPSCLTNTIEKYPYVFLGDEAFSLKTNLMKPYSRHDLTNKRRIFNYRLSRARRVIENAFGILASRFGTFQKPINLEPDKANVLITENLETGELQIGDEITENVLTPLQKNPIRNKSANAKIVRDKYCDYFSKEVAFGLNQKKPQKNKRRRWMKEWYKQRAPYSHEKLLNCLRMTEPDDYRNFLRMDATSYENLLKLVTPHIRKQNTVMREAISVNERLSITLRYLATGNTFEDLKFLSAVSPQSISSIVLETCQAIIISLKTYIKIPKTEAEWVEIAKDFEQRWNFPHCLGALDGKHVEIRKPPNSGSFYFNYKDTFSIVLMAVVDADYKFMMVDVGINGRISDGGVISYTKFGNMLKNKTLNIPEPDLLTNTSYKLPYLFVADDAFAMSENLLKPYSRTNLTKEQRIFNYRLGRARRIVENAFGILNSRFGVFQRAIQVDTDKAKKIVLACCFLHNYLRKSASYICQSSMDMEYEEEGRIIEGTWRTQEPLINLQHGNNRNSTELAKDIRNTYCQYFNNEGKIPWQDKFIV</sequence>
<dbReference type="InterPro" id="IPR027806">
    <property type="entry name" value="HARBI1_dom"/>
</dbReference>
<feature type="domain" description="DDE Tnp4" evidence="8">
    <location>
        <begin position="19"/>
        <end position="148"/>
    </location>
</feature>
<dbReference type="PANTHER" id="PTHR22930">
    <property type="match status" value="1"/>
</dbReference>
<feature type="domain" description="DDE Tnp4" evidence="8">
    <location>
        <begin position="360"/>
        <end position="524"/>
    </location>
</feature>
<comment type="subcellular location">
    <subcellularLocation>
        <location evidence="2">Nucleus</location>
    </subcellularLocation>
</comment>
<protein>
    <recommendedName>
        <fullName evidence="8">DDE Tnp4 domain-containing protein</fullName>
    </recommendedName>
</protein>
<evidence type="ECO:0000259" key="8">
    <source>
        <dbReference type="Pfam" id="PF13359"/>
    </source>
</evidence>
<dbReference type="InterPro" id="IPR045249">
    <property type="entry name" value="HARBI1-like"/>
</dbReference>
<evidence type="ECO:0000256" key="4">
    <source>
        <dbReference type="ARBA" id="ARBA00022722"/>
    </source>
</evidence>
<keyword evidence="5" id="KW-0479">Metal-binding</keyword>
<evidence type="ECO:0000313" key="10">
    <source>
        <dbReference type="Proteomes" id="UP000475862"/>
    </source>
</evidence>
<dbReference type="GO" id="GO:0004518">
    <property type="term" value="F:nuclease activity"/>
    <property type="evidence" value="ECO:0007669"/>
    <property type="project" value="UniProtKB-KW"/>
</dbReference>
<dbReference type="GO" id="GO:0046872">
    <property type="term" value="F:metal ion binding"/>
    <property type="evidence" value="ECO:0007669"/>
    <property type="project" value="UniProtKB-KW"/>
</dbReference>
<accession>A0A6G0TQQ3</accession>
<organism evidence="9 10">
    <name type="scientific">Aphis glycines</name>
    <name type="common">Soybean aphid</name>
    <dbReference type="NCBI Taxonomy" id="307491"/>
    <lineage>
        <taxon>Eukaryota</taxon>
        <taxon>Metazoa</taxon>
        <taxon>Ecdysozoa</taxon>
        <taxon>Arthropoda</taxon>
        <taxon>Hexapoda</taxon>
        <taxon>Insecta</taxon>
        <taxon>Pterygota</taxon>
        <taxon>Neoptera</taxon>
        <taxon>Paraneoptera</taxon>
        <taxon>Hemiptera</taxon>
        <taxon>Sternorrhyncha</taxon>
        <taxon>Aphidomorpha</taxon>
        <taxon>Aphidoidea</taxon>
        <taxon>Aphididae</taxon>
        <taxon>Aphidini</taxon>
        <taxon>Aphis</taxon>
        <taxon>Aphis</taxon>
    </lineage>
</organism>
<dbReference type="GO" id="GO:0016787">
    <property type="term" value="F:hydrolase activity"/>
    <property type="evidence" value="ECO:0007669"/>
    <property type="project" value="UniProtKB-KW"/>
</dbReference>
<keyword evidence="6" id="KW-0378">Hydrolase</keyword>
<name>A0A6G0TQQ3_APHGL</name>
<evidence type="ECO:0000313" key="9">
    <source>
        <dbReference type="EMBL" id="KAE9536142.1"/>
    </source>
</evidence>
<dbReference type="Pfam" id="PF13359">
    <property type="entry name" value="DDE_Tnp_4"/>
    <property type="match status" value="2"/>
</dbReference>
<comment type="cofactor">
    <cofactor evidence="1">
        <name>a divalent metal cation</name>
        <dbReference type="ChEBI" id="CHEBI:60240"/>
    </cofactor>
</comment>
<keyword evidence="4" id="KW-0540">Nuclease</keyword>